<evidence type="ECO:0000313" key="1">
    <source>
        <dbReference type="EMBL" id="GJT62001.1"/>
    </source>
</evidence>
<accession>A0ABQ5FEZ4</accession>
<dbReference type="EMBL" id="BQNB010017336">
    <property type="protein sequence ID" value="GJT62001.1"/>
    <property type="molecule type" value="Genomic_DNA"/>
</dbReference>
<comment type="caution">
    <text evidence="1">The sequence shown here is derived from an EMBL/GenBank/DDBJ whole genome shotgun (WGS) entry which is preliminary data.</text>
</comment>
<name>A0ABQ5FEZ4_9ASTR</name>
<protein>
    <submittedName>
        <fullName evidence="1">Uncharacterized protein</fullName>
    </submittedName>
</protein>
<proteinExistence type="predicted"/>
<evidence type="ECO:0000313" key="2">
    <source>
        <dbReference type="Proteomes" id="UP001151760"/>
    </source>
</evidence>
<sequence length="221" mass="25465">MYKTLRINKIHRNKLWLLSMFEDRNHERYANVAWVIGKWMKRKGMGTQEGSQIVCGQFVTKLARKLRLLSDEVLDGLRAMIFCRSLDATTLRELIRPDWRLIAEDLALGVRVERNLGRGFLKFESRKLSALKGLTLRNLAPSTKELLSKTLTSFSMLVLNRMICALLLKLGIGPLVLSVSSPNEPSSRLNSSNAFQMRNRLEKERLIIIEYLAKDEEKDVF</sequence>
<gene>
    <name evidence="1" type="ORF">Tco_1005534</name>
</gene>
<reference evidence="1" key="2">
    <citation type="submission" date="2022-01" db="EMBL/GenBank/DDBJ databases">
        <authorList>
            <person name="Yamashiro T."/>
            <person name="Shiraishi A."/>
            <person name="Satake H."/>
            <person name="Nakayama K."/>
        </authorList>
    </citation>
    <scope>NUCLEOTIDE SEQUENCE</scope>
</reference>
<keyword evidence="2" id="KW-1185">Reference proteome</keyword>
<organism evidence="1 2">
    <name type="scientific">Tanacetum coccineum</name>
    <dbReference type="NCBI Taxonomy" id="301880"/>
    <lineage>
        <taxon>Eukaryota</taxon>
        <taxon>Viridiplantae</taxon>
        <taxon>Streptophyta</taxon>
        <taxon>Embryophyta</taxon>
        <taxon>Tracheophyta</taxon>
        <taxon>Spermatophyta</taxon>
        <taxon>Magnoliopsida</taxon>
        <taxon>eudicotyledons</taxon>
        <taxon>Gunneridae</taxon>
        <taxon>Pentapetalae</taxon>
        <taxon>asterids</taxon>
        <taxon>campanulids</taxon>
        <taxon>Asterales</taxon>
        <taxon>Asteraceae</taxon>
        <taxon>Asteroideae</taxon>
        <taxon>Anthemideae</taxon>
        <taxon>Anthemidinae</taxon>
        <taxon>Tanacetum</taxon>
    </lineage>
</organism>
<dbReference type="Proteomes" id="UP001151760">
    <property type="component" value="Unassembled WGS sequence"/>
</dbReference>
<reference evidence="1" key="1">
    <citation type="journal article" date="2022" name="Int. J. Mol. Sci.">
        <title>Draft Genome of Tanacetum Coccineum: Genomic Comparison of Closely Related Tanacetum-Family Plants.</title>
        <authorList>
            <person name="Yamashiro T."/>
            <person name="Shiraishi A."/>
            <person name="Nakayama K."/>
            <person name="Satake H."/>
        </authorList>
    </citation>
    <scope>NUCLEOTIDE SEQUENCE</scope>
</reference>